<evidence type="ECO:0000256" key="1">
    <source>
        <dbReference type="ARBA" id="ARBA00022741"/>
    </source>
</evidence>
<evidence type="ECO:0000256" key="5">
    <source>
        <dbReference type="SAM" id="MobiDB-lite"/>
    </source>
</evidence>
<dbReference type="EMBL" id="CP022133">
    <property type="protein sequence ID" value="ASG66882.1"/>
    <property type="molecule type" value="Genomic_DNA"/>
</dbReference>
<dbReference type="SMART" id="SM00490">
    <property type="entry name" value="HELICc"/>
    <property type="match status" value="1"/>
</dbReference>
<dbReference type="EMBL" id="CP022133">
    <property type="protein sequence ID" value="ASG66881.1"/>
    <property type="molecule type" value="Genomic_DNA"/>
</dbReference>
<evidence type="ECO:0000313" key="8">
    <source>
        <dbReference type="EMBL" id="ASG66881.1"/>
    </source>
</evidence>
<dbReference type="InterPro" id="IPR010225">
    <property type="entry name" value="HrpB"/>
</dbReference>
<dbReference type="Gene3D" id="3.40.50.300">
    <property type="entry name" value="P-loop containing nucleotide triphosphate hydrolases"/>
    <property type="match status" value="2"/>
</dbReference>
<dbReference type="PANTHER" id="PTHR43519:SF1">
    <property type="entry name" value="ATP-DEPENDENT RNA HELICASE HRPB"/>
    <property type="match status" value="1"/>
</dbReference>
<dbReference type="SUPFAM" id="SSF52540">
    <property type="entry name" value="P-loop containing nucleoside triphosphate hydrolases"/>
    <property type="match status" value="1"/>
</dbReference>
<dbReference type="Proteomes" id="UP000197717">
    <property type="component" value="Chromosome"/>
</dbReference>
<evidence type="ECO:0000313" key="10">
    <source>
        <dbReference type="Proteomes" id="UP000197717"/>
    </source>
</evidence>
<protein>
    <submittedName>
        <fullName evidence="8">ATP-dependent helicase HrpB</fullName>
    </submittedName>
</protein>
<keyword evidence="10" id="KW-1185">Reference proteome</keyword>
<evidence type="ECO:0000259" key="6">
    <source>
        <dbReference type="PROSITE" id="PS51192"/>
    </source>
</evidence>
<dbReference type="NCBIfam" id="TIGR01970">
    <property type="entry name" value="DEAH_box_HrpB"/>
    <property type="match status" value="1"/>
</dbReference>
<evidence type="ECO:0000259" key="7">
    <source>
        <dbReference type="PROSITE" id="PS51194"/>
    </source>
</evidence>
<dbReference type="InterPro" id="IPR027417">
    <property type="entry name" value="P-loop_NTPase"/>
</dbReference>
<feature type="domain" description="Helicase ATP-binding" evidence="6">
    <location>
        <begin position="12"/>
        <end position="175"/>
    </location>
</feature>
<keyword evidence="2" id="KW-0378">Hydrolase</keyword>
<evidence type="ECO:0000256" key="3">
    <source>
        <dbReference type="ARBA" id="ARBA00022806"/>
    </source>
</evidence>
<sequence>MTLPVENVLPALAQCFPAARVVLEAPPGAGKSTYLPLYLLREQLGTSGITVMLQPRRVAAVNVASYLARQLDEPVGETVGYIVRGETKRTKNTKLLVVTEGVLVRWLQEDPELSDISTLIFDEFHERNLHSDLSLALVIDALPLREDLNLLIMSATLPAKDISEWLSAYCDGVTTLSSEGRSFPIDIQYRAPKQRSEWLLHLPSVIVEALGNADKGVLVFLPGIYEIERVQHALSSLVATDVGVYTLHSRLSLKAQQHALKASDGRRIILATNIAETSLTIEGIDVVVDSGRERRANFLPGYGMNQLTTHFVSRASATQRAGRAGRLQPGTCYRVWSKADEHGQPEYARADIETQDVTSVVLEALKWGSSVSELAWFTPPNPVHCRVAEQFLSLTGLLHDKQLTGKAMSLDTGADVRLALICAAANETGDKEANNNVKAACARALATLEEPSPHIKTVNILESTKQHYQQRQSLSRWRRRWQYWLQRLRVTENTEANEKGAEPMLIAGFPDRLAKYSETKRSFQLVTGGRLAPVAELLSQPQWAIIFEATFQEGNSTGKVRRYVEVSDISDAIDAAGLPVSETHSADWLGTQQTLTRVRRQVIGALTLSEEKLDGSVSHEERCQAFAEYLNKKGLETLHWSRKANQLLARMRLLQSVTGELSDYPLSPEGLLSNLKVWAYPYWHSLKSLSQLEAWEPCEALTYWLNYDEKERLDNACPEHWQTPTQRKIFINYLDGTPRVEVKLQEMFGVKDSPRIIDGQQVVAVDLLSPAGRLLQRTNDLNGFWGNAYQEVRKEMRGRYPKHPWPEDPINAEATYKTKRQMQ</sequence>
<dbReference type="Pfam" id="PF08482">
    <property type="entry name" value="HrpB_C"/>
    <property type="match status" value="1"/>
</dbReference>
<evidence type="ECO:0000313" key="9">
    <source>
        <dbReference type="EMBL" id="ASG66882.1"/>
    </source>
</evidence>
<organism evidence="8 10">
    <name type="scientific">Idiomarina piscisalsi</name>
    <dbReference type="NCBI Taxonomy" id="1096243"/>
    <lineage>
        <taxon>Bacteria</taxon>
        <taxon>Pseudomonadati</taxon>
        <taxon>Pseudomonadota</taxon>
        <taxon>Gammaproteobacteria</taxon>
        <taxon>Alteromonadales</taxon>
        <taxon>Idiomarinaceae</taxon>
        <taxon>Idiomarina</taxon>
    </lineage>
</organism>
<dbReference type="InterPro" id="IPR013689">
    <property type="entry name" value="RNA_helicase_ATP-dep_HrpB_C"/>
</dbReference>
<keyword evidence="1" id="KW-0547">Nucleotide-binding</keyword>
<dbReference type="Pfam" id="PF00270">
    <property type="entry name" value="DEAD"/>
    <property type="match status" value="1"/>
</dbReference>
<dbReference type="RefSeq" id="WP_088769330.1">
    <property type="nucleotide sequence ID" value="NZ_CP022133.1"/>
</dbReference>
<dbReference type="PROSITE" id="PS51192">
    <property type="entry name" value="HELICASE_ATP_BIND_1"/>
    <property type="match status" value="1"/>
</dbReference>
<dbReference type="CDD" id="cd18791">
    <property type="entry name" value="SF2_C_RHA"/>
    <property type="match status" value="1"/>
</dbReference>
<dbReference type="GO" id="GO:0004386">
    <property type="term" value="F:helicase activity"/>
    <property type="evidence" value="ECO:0007669"/>
    <property type="project" value="UniProtKB-KW"/>
</dbReference>
<feature type="region of interest" description="Disordered" evidence="5">
    <location>
        <begin position="800"/>
        <end position="823"/>
    </location>
</feature>
<evidence type="ECO:0000256" key="4">
    <source>
        <dbReference type="ARBA" id="ARBA00022840"/>
    </source>
</evidence>
<accession>A0ABN5AST3</accession>
<gene>
    <name evidence="8" type="primary">hrpB</name>
    <name evidence="8" type="ORF">CEW91_01890</name>
    <name evidence="9" type="ORF">CEW91_01980</name>
</gene>
<dbReference type="InterPro" id="IPR049614">
    <property type="entry name" value="HrpB_DEXH"/>
</dbReference>
<dbReference type="SMART" id="SM00487">
    <property type="entry name" value="DEXDc"/>
    <property type="match status" value="1"/>
</dbReference>
<keyword evidence="3 8" id="KW-0347">Helicase</keyword>
<dbReference type="CDD" id="cd17990">
    <property type="entry name" value="DEXHc_HrpB"/>
    <property type="match status" value="1"/>
</dbReference>
<dbReference type="PROSITE" id="PS51194">
    <property type="entry name" value="HELICASE_CTER"/>
    <property type="match status" value="1"/>
</dbReference>
<name>A0ABN5AST3_9GAMM</name>
<dbReference type="PIRSF" id="PIRSF005496">
    <property type="entry name" value="ATP_hel_hrpB"/>
    <property type="match status" value="1"/>
</dbReference>
<dbReference type="PANTHER" id="PTHR43519">
    <property type="entry name" value="ATP-DEPENDENT RNA HELICASE HRPB"/>
    <property type="match status" value="1"/>
</dbReference>
<proteinExistence type="predicted"/>
<dbReference type="InterPro" id="IPR011545">
    <property type="entry name" value="DEAD/DEAH_box_helicase_dom"/>
</dbReference>
<evidence type="ECO:0000256" key="2">
    <source>
        <dbReference type="ARBA" id="ARBA00022801"/>
    </source>
</evidence>
<dbReference type="InterPro" id="IPR014001">
    <property type="entry name" value="Helicase_ATP-bd"/>
</dbReference>
<dbReference type="Pfam" id="PF00271">
    <property type="entry name" value="Helicase_C"/>
    <property type="match status" value="1"/>
</dbReference>
<feature type="domain" description="Helicase C-terminal" evidence="7">
    <location>
        <begin position="205"/>
        <end position="368"/>
    </location>
</feature>
<dbReference type="InterPro" id="IPR001650">
    <property type="entry name" value="Helicase_C-like"/>
</dbReference>
<reference evidence="8 10" key="1">
    <citation type="submission" date="2017-06" db="EMBL/GenBank/DDBJ databases">
        <title>Complete genome sequence of Idiomarina piscisalsi strain 10PY1A isolated from soil of Soudi Arabia.</title>
        <authorList>
            <person name="Kim M.-C."/>
            <person name="Jung B.K."/>
            <person name="Budiyanto F."/>
            <person name="Nzila A."/>
            <person name="Shin J.-H."/>
        </authorList>
    </citation>
    <scope>NUCLEOTIDE SEQUENCE [LARGE SCALE GENOMIC DNA]</scope>
    <source>
        <strain evidence="8 10">10PY1A</strain>
    </source>
</reference>
<keyword evidence="4" id="KW-0067">ATP-binding</keyword>